<dbReference type="Proteomes" id="UP000463470">
    <property type="component" value="Unassembled WGS sequence"/>
</dbReference>
<organism evidence="2 3">
    <name type="scientific">Heliomicrobium undosum</name>
    <dbReference type="NCBI Taxonomy" id="121734"/>
    <lineage>
        <taxon>Bacteria</taxon>
        <taxon>Bacillati</taxon>
        <taxon>Bacillota</taxon>
        <taxon>Clostridia</taxon>
        <taxon>Eubacteriales</taxon>
        <taxon>Heliobacteriaceae</taxon>
        <taxon>Heliomicrobium</taxon>
    </lineage>
</organism>
<keyword evidence="1" id="KW-1133">Transmembrane helix</keyword>
<comment type="caution">
    <text evidence="2">The sequence shown here is derived from an EMBL/GenBank/DDBJ whole genome shotgun (WGS) entry which is preliminary data.</text>
</comment>
<reference evidence="2 3" key="1">
    <citation type="submission" date="2020-01" db="EMBL/GenBank/DDBJ databases">
        <title>Whole-genome sequence of Heliobacterium undosum DSM 13378.</title>
        <authorList>
            <person name="Kyndt J.A."/>
            <person name="Meyer T.E."/>
        </authorList>
    </citation>
    <scope>NUCLEOTIDE SEQUENCE [LARGE SCALE GENOMIC DNA]</scope>
    <source>
        <strain evidence="2 3">DSM 13378</strain>
    </source>
</reference>
<evidence type="ECO:0000256" key="1">
    <source>
        <dbReference type="SAM" id="Phobius"/>
    </source>
</evidence>
<feature type="transmembrane region" description="Helical" evidence="1">
    <location>
        <begin position="407"/>
        <end position="428"/>
    </location>
</feature>
<accession>A0A845L2Q1</accession>
<protein>
    <submittedName>
        <fullName evidence="2">DUF445 family protein</fullName>
    </submittedName>
</protein>
<dbReference type="RefSeq" id="WP_161258346.1">
    <property type="nucleotide sequence ID" value="NZ_WXEY01000008.1"/>
</dbReference>
<dbReference type="EMBL" id="WXEY01000008">
    <property type="protein sequence ID" value="MZP29966.1"/>
    <property type="molecule type" value="Genomic_DNA"/>
</dbReference>
<evidence type="ECO:0000313" key="3">
    <source>
        <dbReference type="Proteomes" id="UP000463470"/>
    </source>
</evidence>
<feature type="transmembrane region" description="Helical" evidence="1">
    <location>
        <begin position="36"/>
        <end position="58"/>
    </location>
</feature>
<evidence type="ECO:0000313" key="2">
    <source>
        <dbReference type="EMBL" id="MZP29966.1"/>
    </source>
</evidence>
<dbReference type="PANTHER" id="PTHR38442:SF1">
    <property type="entry name" value="INNER MEMBRANE PROTEIN"/>
    <property type="match status" value="1"/>
</dbReference>
<gene>
    <name evidence="2" type="ORF">GTO91_09645</name>
</gene>
<dbReference type="Pfam" id="PF04286">
    <property type="entry name" value="DUF445"/>
    <property type="match status" value="1"/>
</dbReference>
<keyword evidence="3" id="KW-1185">Reference proteome</keyword>
<keyword evidence="1" id="KW-0812">Transmembrane</keyword>
<name>A0A845L2Q1_9FIRM</name>
<dbReference type="GO" id="GO:0005886">
    <property type="term" value="C:plasma membrane"/>
    <property type="evidence" value="ECO:0007669"/>
    <property type="project" value="TreeGrafter"/>
</dbReference>
<dbReference type="InterPro" id="IPR007383">
    <property type="entry name" value="DUF445"/>
</dbReference>
<dbReference type="PANTHER" id="PTHR38442">
    <property type="entry name" value="INNER MEMBRANE PROTEIN-RELATED"/>
    <property type="match status" value="1"/>
</dbReference>
<dbReference type="OrthoDB" id="9769590at2"/>
<dbReference type="AlphaFoldDB" id="A0A845L2Q1"/>
<keyword evidence="1" id="KW-0472">Membrane</keyword>
<proteinExistence type="predicted"/>
<sequence>MKWKKADIVLAGAALAFLLFTGLRWLYPQALWAKMGFFTAEAALVGGIADWFAITALFRRPLGFPWHTELIPRNRQKTIDAIVKVVEGDLLGVDVVKAKLAHVRLTDGLVDWLDRQEGKRYLTDFFGHISQEALGHLQPKTLARYVERPVKERLRRVSLAAQLTQWGRQALEKGEEERWIALLIEEMHQAAARPETRDRIYRFLRGAEKRQSEGLLSTLVLTTALLTNSYNPSQAADSLHRRLLESLTEMRDPGHPLRVRLKEILIEKTTGLAERSDLTEAIESWKERIIDELPLEDWLRALWPSGQNASSLSGSAESGASAALQGATPRGLALQGSVESLVRRLVEDPLLRERLEERLKEALFTIIEKEHRLIGTIVRNVLDAFTNDDLNRFIEDKAGNDLQWIRINGSVVGAIVGLVLFLFLQYLYHPLILPLTQGQ</sequence>